<evidence type="ECO:0000313" key="2">
    <source>
        <dbReference type="Proteomes" id="UP001239019"/>
    </source>
</evidence>
<reference evidence="1 2" key="1">
    <citation type="submission" date="2023-08" db="EMBL/GenBank/DDBJ databases">
        <title>Whole-genome sequencing of halo(alkali)philic microorganisms from hypersaline lakes.</title>
        <authorList>
            <person name="Sorokin D.Y."/>
            <person name="Abbas B."/>
            <person name="Merkel A.Y."/>
        </authorList>
    </citation>
    <scope>NUCLEOTIDE SEQUENCE [LARGE SCALE GENOMIC DNA]</scope>
    <source>
        <strain evidence="1 2">AB-CW4</strain>
    </source>
</reference>
<dbReference type="Proteomes" id="UP001239019">
    <property type="component" value="Unassembled WGS sequence"/>
</dbReference>
<comment type="caution">
    <text evidence="1">The sequence shown here is derived from an EMBL/GenBank/DDBJ whole genome shotgun (WGS) entry which is preliminary data.</text>
</comment>
<dbReference type="RefSeq" id="WP_306728414.1">
    <property type="nucleotide sequence ID" value="NZ_JAVDDT010000004.1"/>
</dbReference>
<sequence>MIIVALFAMVFSAQAYGEHPGVEFYGSYVWGHEVNIFQPCGIDAEFWVLADPPVLEELRQYHDEHTEELYQEIYIRFMGSRVYDEVDGFAADYDGLIEVYEILRMSTEFPDECP</sequence>
<gene>
    <name evidence="1" type="ORF">RBH19_08550</name>
</gene>
<keyword evidence="2" id="KW-1185">Reference proteome</keyword>
<dbReference type="EMBL" id="JAVDDT010000004">
    <property type="protein sequence ID" value="MDQ2069921.1"/>
    <property type="molecule type" value="Genomic_DNA"/>
</dbReference>
<organism evidence="1 2">
    <name type="scientific">Natronospira bacteriovora</name>
    <dbReference type="NCBI Taxonomy" id="3069753"/>
    <lineage>
        <taxon>Bacteria</taxon>
        <taxon>Pseudomonadati</taxon>
        <taxon>Pseudomonadota</taxon>
        <taxon>Gammaproteobacteria</taxon>
        <taxon>Natronospirales</taxon>
        <taxon>Natronospiraceae</taxon>
        <taxon>Natronospira</taxon>
    </lineage>
</organism>
<protein>
    <submittedName>
        <fullName evidence="1">Uncharacterized protein</fullName>
    </submittedName>
</protein>
<name>A0ABU0W7D8_9GAMM</name>
<proteinExistence type="predicted"/>
<accession>A0ABU0W7D8</accession>
<evidence type="ECO:0000313" key="1">
    <source>
        <dbReference type="EMBL" id="MDQ2069921.1"/>
    </source>
</evidence>